<dbReference type="EMBL" id="BAAAFD010000001">
    <property type="protein sequence ID" value="GAA0853610.1"/>
    <property type="molecule type" value="Genomic_DNA"/>
</dbReference>
<sequence>MHSTGVGPIGMGDSQAVAGQLGQGRVVIFADSNGFTAMIFNNDNGSQSIAGFTDPSSQWQQMVLNTLHWLTKVI</sequence>
<gene>
    <name evidence="1" type="ORF">GCM10009114_06820</name>
</gene>
<keyword evidence="2" id="KW-1185">Reference proteome</keyword>
<reference evidence="2" key="1">
    <citation type="journal article" date="2019" name="Int. J. Syst. Evol. Microbiol.">
        <title>The Global Catalogue of Microorganisms (GCM) 10K type strain sequencing project: providing services to taxonomists for standard genome sequencing and annotation.</title>
        <authorList>
            <consortium name="The Broad Institute Genomics Platform"/>
            <consortium name="The Broad Institute Genome Sequencing Center for Infectious Disease"/>
            <person name="Wu L."/>
            <person name="Ma J."/>
        </authorList>
    </citation>
    <scope>NUCLEOTIDE SEQUENCE [LARGE SCALE GENOMIC DNA]</scope>
    <source>
        <strain evidence="2">JCM 15896</strain>
    </source>
</reference>
<protein>
    <recommendedName>
        <fullName evidence="3">DUF4136 domain-containing protein</fullName>
    </recommendedName>
</protein>
<evidence type="ECO:0000313" key="2">
    <source>
        <dbReference type="Proteomes" id="UP001500359"/>
    </source>
</evidence>
<accession>A0ABP3WN35</accession>
<name>A0ABP3WN35_9ALTE</name>
<dbReference type="Proteomes" id="UP001500359">
    <property type="component" value="Unassembled WGS sequence"/>
</dbReference>
<organism evidence="1 2">
    <name type="scientific">Aliiglaciecola litoralis</name>
    <dbReference type="NCBI Taxonomy" id="582857"/>
    <lineage>
        <taxon>Bacteria</taxon>
        <taxon>Pseudomonadati</taxon>
        <taxon>Pseudomonadota</taxon>
        <taxon>Gammaproteobacteria</taxon>
        <taxon>Alteromonadales</taxon>
        <taxon>Alteromonadaceae</taxon>
        <taxon>Aliiglaciecola</taxon>
    </lineage>
</organism>
<evidence type="ECO:0008006" key="3">
    <source>
        <dbReference type="Google" id="ProtNLM"/>
    </source>
</evidence>
<comment type="caution">
    <text evidence="1">The sequence shown here is derived from an EMBL/GenBank/DDBJ whole genome shotgun (WGS) entry which is preliminary data.</text>
</comment>
<proteinExistence type="predicted"/>
<evidence type="ECO:0000313" key="1">
    <source>
        <dbReference type="EMBL" id="GAA0853610.1"/>
    </source>
</evidence>